<dbReference type="GO" id="GO:0031966">
    <property type="term" value="C:mitochondrial membrane"/>
    <property type="evidence" value="ECO:0007669"/>
    <property type="project" value="UniProtKB-SubCell"/>
</dbReference>
<keyword evidence="11 13" id="KW-0472">Membrane</keyword>
<keyword evidence="6 12" id="KW-0812">Transmembrane</keyword>
<dbReference type="GO" id="GO:0015986">
    <property type="term" value="P:proton motive force-driven ATP synthesis"/>
    <property type="evidence" value="ECO:0007669"/>
    <property type="project" value="InterPro"/>
</dbReference>
<evidence type="ECO:0000256" key="1">
    <source>
        <dbReference type="ARBA" id="ARBA00004304"/>
    </source>
</evidence>
<evidence type="ECO:0000256" key="2">
    <source>
        <dbReference type="ARBA" id="ARBA00008892"/>
    </source>
</evidence>
<dbReference type="GO" id="GO:0045259">
    <property type="term" value="C:proton-transporting ATP synthase complex"/>
    <property type="evidence" value="ECO:0007669"/>
    <property type="project" value="UniProtKB-KW"/>
</dbReference>
<evidence type="ECO:0000313" key="14">
    <source>
        <dbReference type="EMBL" id="QWQ55615.1"/>
    </source>
</evidence>
<evidence type="ECO:0000256" key="6">
    <source>
        <dbReference type="ARBA" id="ARBA00022692"/>
    </source>
</evidence>
<dbReference type="InterPro" id="IPR001421">
    <property type="entry name" value="ATP8_metazoa"/>
</dbReference>
<evidence type="ECO:0000256" key="12">
    <source>
        <dbReference type="RuleBase" id="RU003661"/>
    </source>
</evidence>
<evidence type="ECO:0000256" key="7">
    <source>
        <dbReference type="ARBA" id="ARBA00022781"/>
    </source>
</evidence>
<gene>
    <name evidence="14" type="primary">ATP8</name>
</gene>
<evidence type="ECO:0000256" key="10">
    <source>
        <dbReference type="ARBA" id="ARBA00023128"/>
    </source>
</evidence>
<organism evidence="14">
    <name type="scientific">Ruidocollaris sinensis</name>
    <dbReference type="NCBI Taxonomy" id="2844939"/>
    <lineage>
        <taxon>Eukaryota</taxon>
        <taxon>Metazoa</taxon>
        <taxon>Ecdysozoa</taxon>
        <taxon>Arthropoda</taxon>
        <taxon>Hexapoda</taxon>
        <taxon>Insecta</taxon>
        <taxon>Pterygota</taxon>
        <taxon>Neoptera</taxon>
        <taxon>Polyneoptera</taxon>
        <taxon>Orthoptera</taxon>
        <taxon>Ensifera</taxon>
        <taxon>Tettigoniidea</taxon>
        <taxon>Tettigonioidea</taxon>
        <taxon>Tettigoniidae</taxon>
        <taxon>Phaneropterinae</taxon>
        <taxon>Holochlorini</taxon>
        <taxon>Ruidocollaris</taxon>
    </lineage>
</organism>
<dbReference type="Pfam" id="PF00895">
    <property type="entry name" value="ATP-synt_8"/>
    <property type="match status" value="1"/>
</dbReference>
<evidence type="ECO:0000256" key="8">
    <source>
        <dbReference type="ARBA" id="ARBA00022989"/>
    </source>
</evidence>
<geneLocation type="mitochondrion" evidence="14"/>
<feature type="transmembrane region" description="Helical" evidence="13">
    <location>
        <begin position="6"/>
        <end position="30"/>
    </location>
</feature>
<comment type="subcellular location">
    <subcellularLocation>
        <location evidence="1 12">Mitochondrion membrane</location>
        <topology evidence="1 12">Single-pass membrane protein</topology>
    </subcellularLocation>
</comment>
<evidence type="ECO:0000256" key="5">
    <source>
        <dbReference type="ARBA" id="ARBA00022547"/>
    </source>
</evidence>
<evidence type="ECO:0000256" key="4">
    <source>
        <dbReference type="ARBA" id="ARBA00022448"/>
    </source>
</evidence>
<protein>
    <recommendedName>
        <fullName evidence="12">ATP synthase complex subunit 8</fullName>
    </recommendedName>
</protein>
<evidence type="ECO:0000256" key="9">
    <source>
        <dbReference type="ARBA" id="ARBA00023065"/>
    </source>
</evidence>
<evidence type="ECO:0000256" key="11">
    <source>
        <dbReference type="ARBA" id="ARBA00023136"/>
    </source>
</evidence>
<comment type="subunit">
    <text evidence="3">F-type ATPases have 2 components, CF(1) - the catalytic core - and CF(0) - the membrane proton channel.</text>
</comment>
<dbReference type="EMBL" id="MT849268">
    <property type="protein sequence ID" value="QWQ55615.1"/>
    <property type="molecule type" value="Genomic_DNA"/>
</dbReference>
<keyword evidence="7 12" id="KW-0375">Hydrogen ion transport</keyword>
<accession>A0A8F1SWY8</accession>
<sequence>MPQMSPLWWFPLFFLFSIILISFSSLNYFININQPSKMKSSFLLTKIHPLYWQW</sequence>
<proteinExistence type="inferred from homology"/>
<dbReference type="GO" id="GO:0015078">
    <property type="term" value="F:proton transmembrane transporter activity"/>
    <property type="evidence" value="ECO:0007669"/>
    <property type="project" value="InterPro"/>
</dbReference>
<keyword evidence="10 12" id="KW-0496">Mitochondrion</keyword>
<keyword evidence="5 12" id="KW-0138">CF(0)</keyword>
<dbReference type="AlphaFoldDB" id="A0A8F1SWY8"/>
<reference evidence="14" key="1">
    <citation type="submission" date="2020-08" db="EMBL/GenBank/DDBJ databases">
        <title>The evolutionary patterns of genome size in Ensifera (Insecta: Orthoptera).</title>
        <authorList>
            <person name="Yuan H."/>
            <person name="Mao S."/>
            <person name="Huang Y."/>
        </authorList>
    </citation>
    <scope>NUCLEOTIDE SEQUENCE</scope>
</reference>
<evidence type="ECO:0000256" key="3">
    <source>
        <dbReference type="ARBA" id="ARBA00011291"/>
    </source>
</evidence>
<evidence type="ECO:0000256" key="13">
    <source>
        <dbReference type="SAM" id="Phobius"/>
    </source>
</evidence>
<keyword evidence="4 12" id="KW-0813">Transport</keyword>
<comment type="similarity">
    <text evidence="2 12">Belongs to the ATPase protein 8 family.</text>
</comment>
<name>A0A8F1SWY8_9ORTH</name>
<keyword evidence="9 12" id="KW-0406">Ion transport</keyword>
<keyword evidence="8 13" id="KW-1133">Transmembrane helix</keyword>